<gene>
    <name evidence="11" type="ORF">KC19_2G200500</name>
</gene>
<keyword evidence="12" id="KW-1185">Reference proteome</keyword>
<dbReference type="EMBL" id="CM026422">
    <property type="protein sequence ID" value="KAG0587911.1"/>
    <property type="molecule type" value="Genomic_DNA"/>
</dbReference>
<feature type="signal peptide" evidence="8">
    <location>
        <begin position="1"/>
        <end position="26"/>
    </location>
</feature>
<dbReference type="GO" id="GO:0046872">
    <property type="term" value="F:metal ion binding"/>
    <property type="evidence" value="ECO:0007669"/>
    <property type="project" value="UniProtKB-KW"/>
</dbReference>
<name>A0A8T0IZ32_CERPU</name>
<evidence type="ECO:0000256" key="7">
    <source>
        <dbReference type="ARBA" id="ARBA00023239"/>
    </source>
</evidence>
<comment type="similarity">
    <text evidence="8">Belongs to the polysaccharide lyase 1 family.</text>
</comment>
<keyword evidence="7 8" id="KW-0456">Lyase</keyword>
<comment type="catalytic activity">
    <reaction evidence="1 8">
        <text>Eliminative cleavage of (1-&gt;4)-alpha-D-galacturonan to give oligosaccharides with 4-deoxy-alpha-D-galact-4-enuronosyl groups at their non-reducing ends.</text>
        <dbReference type="EC" id="4.2.2.2"/>
    </reaction>
</comment>
<comment type="caution">
    <text evidence="11">The sequence shown here is derived from an EMBL/GenBank/DDBJ whole genome shotgun (WGS) entry which is preliminary data.</text>
</comment>
<dbReference type="SMART" id="SM00656">
    <property type="entry name" value="Amb_all"/>
    <property type="match status" value="1"/>
</dbReference>
<accession>A0A8T0IZ32</accession>
<proteinExistence type="inferred from homology"/>
<reference evidence="11" key="1">
    <citation type="submission" date="2020-06" db="EMBL/GenBank/DDBJ databases">
        <title>WGS assembly of Ceratodon purpureus strain R40.</title>
        <authorList>
            <person name="Carey S.B."/>
            <person name="Jenkins J."/>
            <person name="Shu S."/>
            <person name="Lovell J.T."/>
            <person name="Sreedasyam A."/>
            <person name="Maumus F."/>
            <person name="Tiley G.P."/>
            <person name="Fernandez-Pozo N."/>
            <person name="Barry K."/>
            <person name="Chen C."/>
            <person name="Wang M."/>
            <person name="Lipzen A."/>
            <person name="Daum C."/>
            <person name="Saski C.A."/>
            <person name="Payton A.C."/>
            <person name="Mcbreen J.C."/>
            <person name="Conrad R.E."/>
            <person name="Kollar L.M."/>
            <person name="Olsson S."/>
            <person name="Huttunen S."/>
            <person name="Landis J.B."/>
            <person name="Wickett N.J."/>
            <person name="Johnson M.G."/>
            <person name="Rensing S.A."/>
            <person name="Grimwood J."/>
            <person name="Schmutz J."/>
            <person name="Mcdaniel S.F."/>
        </authorList>
    </citation>
    <scope>NUCLEOTIDE SEQUENCE</scope>
    <source>
        <strain evidence="11">R40</strain>
    </source>
</reference>
<evidence type="ECO:0000313" key="12">
    <source>
        <dbReference type="Proteomes" id="UP000822688"/>
    </source>
</evidence>
<keyword evidence="5 8" id="KW-0732">Signal</keyword>
<sequence>MGRLMWAVVVVVAYFVVLSEWQLCSGVRILASSSSVKKEDLELLDGSLSGGASGGEEAHGHVGEDGELSSNSTRRVLGGCGSGNPVDDCWRCNANWAKDRQSLANCALGFGKNAIGGKNGQIYVVTDDSDDDVINPKEGTLRYGVIQSEPLWIVFSRNMNIQLKEELIMNSYKTIDGRGNNVHISGGAGLTLQFVNNIIVHNIHIHDVKVTGPADVRSSPSHYGSRGKSDGDAINIFGSHDIWVDHCYFSNCADGLVDVIQGSTDVTISNNYFENHDKVMLLGAHPKDTMDKGMRVTVAFNHFGANLVERMPRCRQGTFHIVNNNYQGWEMYAVGGSDDPTINSEGNRFVAPDERFKKEVTKRIDDEGNNNEGSWNWRSSGDMFLNGAFFTKSGAPSANTQFYAKATSFSARPAVMVQDMTNDAGPLAL</sequence>
<evidence type="ECO:0000256" key="3">
    <source>
        <dbReference type="ARBA" id="ARBA00012272"/>
    </source>
</evidence>
<dbReference type="InterPro" id="IPR045032">
    <property type="entry name" value="PEL"/>
</dbReference>
<evidence type="ECO:0000313" key="11">
    <source>
        <dbReference type="EMBL" id="KAG0587911.1"/>
    </source>
</evidence>
<dbReference type="InterPro" id="IPR012334">
    <property type="entry name" value="Pectin_lyas_fold"/>
</dbReference>
<dbReference type="PRINTS" id="PR00807">
    <property type="entry name" value="AMBALLERGEN"/>
</dbReference>
<dbReference type="Pfam" id="PF00544">
    <property type="entry name" value="Pectate_lyase_4"/>
    <property type="match status" value="1"/>
</dbReference>
<evidence type="ECO:0000256" key="4">
    <source>
        <dbReference type="ARBA" id="ARBA00022723"/>
    </source>
</evidence>
<dbReference type="EC" id="4.2.2.2" evidence="3 8"/>
<evidence type="ECO:0000256" key="6">
    <source>
        <dbReference type="ARBA" id="ARBA00022837"/>
    </source>
</evidence>
<feature type="domain" description="Pectate lyase" evidence="10">
    <location>
        <begin position="158"/>
        <end position="355"/>
    </location>
</feature>
<comment type="pathway">
    <text evidence="2 8">Glycan metabolism; pectin degradation; 2-dehydro-3-deoxy-D-gluconate from pectin: step 2/5.</text>
</comment>
<dbReference type="PANTHER" id="PTHR31683:SF187">
    <property type="entry name" value="PECTATE LYASE 18-RELATED"/>
    <property type="match status" value="1"/>
</dbReference>
<dbReference type="Proteomes" id="UP000822688">
    <property type="component" value="Chromosome 2"/>
</dbReference>
<protein>
    <recommendedName>
        <fullName evidence="3 8">Pectate lyase</fullName>
        <ecNumber evidence="3 8">4.2.2.2</ecNumber>
    </recommendedName>
</protein>
<keyword evidence="6 8" id="KW-0106">Calcium</keyword>
<dbReference type="GO" id="GO:0030570">
    <property type="term" value="F:pectate lyase activity"/>
    <property type="evidence" value="ECO:0007669"/>
    <property type="project" value="UniProtKB-EC"/>
</dbReference>
<dbReference type="AlphaFoldDB" id="A0A8T0IZ32"/>
<dbReference type="InterPro" id="IPR002022">
    <property type="entry name" value="Pec_lyase"/>
</dbReference>
<feature type="chain" id="PRO_5035964391" description="Pectate lyase" evidence="8">
    <location>
        <begin position="27"/>
        <end position="429"/>
    </location>
</feature>
<evidence type="ECO:0000259" key="10">
    <source>
        <dbReference type="SMART" id="SM00656"/>
    </source>
</evidence>
<dbReference type="SUPFAM" id="SSF51126">
    <property type="entry name" value="Pectin lyase-like"/>
    <property type="match status" value="1"/>
</dbReference>
<comment type="cofactor">
    <cofactor evidence="8">
        <name>Ca(2+)</name>
        <dbReference type="ChEBI" id="CHEBI:29108"/>
    </cofactor>
    <text evidence="8">Binds 1 Ca(2+) ion. Required for its activity.</text>
</comment>
<dbReference type="InterPro" id="IPR011050">
    <property type="entry name" value="Pectin_lyase_fold/virulence"/>
</dbReference>
<dbReference type="InterPro" id="IPR018082">
    <property type="entry name" value="AmbAllergen"/>
</dbReference>
<evidence type="ECO:0000256" key="2">
    <source>
        <dbReference type="ARBA" id="ARBA00005220"/>
    </source>
</evidence>
<keyword evidence="4 8" id="KW-0479">Metal-binding</keyword>
<evidence type="ECO:0000256" key="1">
    <source>
        <dbReference type="ARBA" id="ARBA00000695"/>
    </source>
</evidence>
<dbReference type="Gene3D" id="2.160.20.10">
    <property type="entry name" value="Single-stranded right-handed beta-helix, Pectin lyase-like"/>
    <property type="match status" value="1"/>
</dbReference>
<evidence type="ECO:0000256" key="9">
    <source>
        <dbReference type="SAM" id="MobiDB-lite"/>
    </source>
</evidence>
<feature type="region of interest" description="Disordered" evidence="9">
    <location>
        <begin position="51"/>
        <end position="71"/>
    </location>
</feature>
<evidence type="ECO:0000256" key="5">
    <source>
        <dbReference type="ARBA" id="ARBA00022729"/>
    </source>
</evidence>
<organism evidence="11 12">
    <name type="scientific">Ceratodon purpureus</name>
    <name type="common">Fire moss</name>
    <name type="synonym">Dicranum purpureum</name>
    <dbReference type="NCBI Taxonomy" id="3225"/>
    <lineage>
        <taxon>Eukaryota</taxon>
        <taxon>Viridiplantae</taxon>
        <taxon>Streptophyta</taxon>
        <taxon>Embryophyta</taxon>
        <taxon>Bryophyta</taxon>
        <taxon>Bryophytina</taxon>
        <taxon>Bryopsida</taxon>
        <taxon>Dicranidae</taxon>
        <taxon>Pseudoditrichales</taxon>
        <taxon>Ditrichaceae</taxon>
        <taxon>Ceratodon</taxon>
    </lineage>
</organism>
<evidence type="ECO:0000256" key="8">
    <source>
        <dbReference type="RuleBase" id="RU361123"/>
    </source>
</evidence>
<dbReference type="PANTHER" id="PTHR31683">
    <property type="entry name" value="PECTATE LYASE 18-RELATED"/>
    <property type="match status" value="1"/>
</dbReference>